<reference evidence="1" key="1">
    <citation type="submission" date="2021-01" db="EMBL/GenBank/DDBJ databases">
        <authorList>
            <consortium name="Genoscope - CEA"/>
            <person name="William W."/>
        </authorList>
    </citation>
    <scope>NUCLEOTIDE SEQUENCE</scope>
</reference>
<dbReference type="AlphaFoldDB" id="A0A8S1KMF2"/>
<name>A0A8S1KMF2_9CILI</name>
<accession>A0A8S1KMF2</accession>
<organism evidence="1 2">
    <name type="scientific">Paramecium sonneborni</name>
    <dbReference type="NCBI Taxonomy" id="65129"/>
    <lineage>
        <taxon>Eukaryota</taxon>
        <taxon>Sar</taxon>
        <taxon>Alveolata</taxon>
        <taxon>Ciliophora</taxon>
        <taxon>Intramacronucleata</taxon>
        <taxon>Oligohymenophorea</taxon>
        <taxon>Peniculida</taxon>
        <taxon>Parameciidae</taxon>
        <taxon>Paramecium</taxon>
    </lineage>
</organism>
<comment type="caution">
    <text evidence="1">The sequence shown here is derived from an EMBL/GenBank/DDBJ whole genome shotgun (WGS) entry which is preliminary data.</text>
</comment>
<proteinExistence type="predicted"/>
<evidence type="ECO:0000313" key="2">
    <source>
        <dbReference type="Proteomes" id="UP000692954"/>
    </source>
</evidence>
<dbReference type="Proteomes" id="UP000692954">
    <property type="component" value="Unassembled WGS sequence"/>
</dbReference>
<keyword evidence="2" id="KW-1185">Reference proteome</keyword>
<gene>
    <name evidence="1" type="ORF">PSON_ATCC_30995.1.T0060321</name>
</gene>
<protein>
    <submittedName>
        <fullName evidence="1">Uncharacterized protein</fullName>
    </submittedName>
</protein>
<evidence type="ECO:0000313" key="1">
    <source>
        <dbReference type="EMBL" id="CAD8052174.1"/>
    </source>
</evidence>
<dbReference type="EMBL" id="CAJJDN010000006">
    <property type="protein sequence ID" value="CAD8052174.1"/>
    <property type="molecule type" value="Genomic_DNA"/>
</dbReference>
<sequence>MLAVITQKKKEKKDQQQLDPFIWKLILIPKIRQKSQKSKKIELQRGRDSAIKLQIEWKLNNDELTLDLNFQEQISNLSVSAVIYSRIFFKENARNILKHIKTQEKEIKQQGNLHKKYKLHSNQIRQIKIPVHIYGQENIFSFITQSQQLQISLLVFGVYIKKISSIFKYQLIYFPLTKKQSKSGYYWSSQLF</sequence>